<dbReference type="RefSeq" id="WP_130107224.1">
    <property type="nucleotide sequence ID" value="NZ_CP025781.1"/>
</dbReference>
<feature type="region of interest" description="Disordered" evidence="1">
    <location>
        <begin position="1"/>
        <end position="23"/>
    </location>
</feature>
<evidence type="ECO:0000313" key="3">
    <source>
        <dbReference type="Proteomes" id="UP000515917"/>
    </source>
</evidence>
<evidence type="ECO:0000313" key="2">
    <source>
        <dbReference type="EMBL" id="QBC44697.1"/>
    </source>
</evidence>
<gene>
    <name evidence="2" type="ORF">C1H71_14940</name>
</gene>
<sequence>MKLPSLISTSHSSQISHVPKSDKKKEGLFSKIKNVYNSSVEMGKNSRLLRGHFNKVISSNKPASPAIPNQPQLNASTLKNKQVMNIIERLVDIVETGRGGMRTLQGEQFNETMTKLAAFYIDLQPDGAFSSGKIITQNSKGFCRPPKDMVNQTKEKGSLYDFMTPYLTRNQDSENFCLQNVTSDLHKWTSYIIEKQGHRLSTEKASEFLLRMNQAADPEITRAEFKQNPASRPPEDQEEAIQFIYYMAGQCDNESDWVNFARDMYTDEYPQLKNVTYNRAREIYDKNISLEIYKITRE</sequence>
<evidence type="ECO:0000256" key="1">
    <source>
        <dbReference type="SAM" id="MobiDB-lite"/>
    </source>
</evidence>
<keyword evidence="3" id="KW-1185">Reference proteome</keyword>
<name>A0A7G3GBC5_9NEIS</name>
<dbReference type="EMBL" id="CP025781">
    <property type="protein sequence ID" value="QBC44697.1"/>
    <property type="molecule type" value="Genomic_DNA"/>
</dbReference>
<reference evidence="2 3" key="1">
    <citation type="submission" date="2018-01" db="EMBL/GenBank/DDBJ databases">
        <title>Genome sequence of Iodobacter sp. strain PCH194 isolated from Indian Trans-Himalaya.</title>
        <authorList>
            <person name="Kumar V."/>
            <person name="Thakur V."/>
            <person name="Kumar S."/>
            <person name="Singh D."/>
        </authorList>
    </citation>
    <scope>NUCLEOTIDE SEQUENCE [LARGE SCALE GENOMIC DNA]</scope>
    <source>
        <strain evidence="2 3">PCH194</strain>
    </source>
</reference>
<proteinExistence type="predicted"/>
<organism evidence="2 3">
    <name type="scientific">Iodobacter fluviatilis</name>
    <dbReference type="NCBI Taxonomy" id="537"/>
    <lineage>
        <taxon>Bacteria</taxon>
        <taxon>Pseudomonadati</taxon>
        <taxon>Pseudomonadota</taxon>
        <taxon>Betaproteobacteria</taxon>
        <taxon>Neisseriales</taxon>
        <taxon>Chitinibacteraceae</taxon>
        <taxon>Iodobacter</taxon>
    </lineage>
</organism>
<feature type="compositionally biased region" description="Low complexity" evidence="1">
    <location>
        <begin position="1"/>
        <end position="17"/>
    </location>
</feature>
<dbReference type="AlphaFoldDB" id="A0A7G3GBC5"/>
<dbReference type="Proteomes" id="UP000515917">
    <property type="component" value="Chromosome"/>
</dbReference>
<dbReference type="KEGG" id="ifl:C1H71_14940"/>
<accession>A0A7G3GBC5</accession>
<protein>
    <submittedName>
        <fullName evidence="2">Uncharacterized protein</fullName>
    </submittedName>
</protein>